<keyword evidence="2" id="KW-1185">Reference proteome</keyword>
<reference evidence="1 2" key="1">
    <citation type="submission" date="2016-10" db="EMBL/GenBank/DDBJ databases">
        <authorList>
            <person name="de Groot N.N."/>
        </authorList>
    </citation>
    <scope>NUCLEOTIDE SEQUENCE [LARGE SCALE GENOMIC DNA]</scope>
    <source>
        <strain evidence="1 2">DSM 19012</strain>
    </source>
</reference>
<dbReference type="PANTHER" id="PTHR39337:SF1">
    <property type="entry name" value="BLR5642 PROTEIN"/>
    <property type="match status" value="1"/>
</dbReference>
<dbReference type="AlphaFoldDB" id="A0A1I2BKX4"/>
<dbReference type="InterPro" id="IPR007438">
    <property type="entry name" value="DUF488"/>
</dbReference>
<evidence type="ECO:0000313" key="1">
    <source>
        <dbReference type="EMBL" id="SFE55913.1"/>
    </source>
</evidence>
<sequence>MSIIELLGGTVDKLRLQKILFLYSQRKSSAEYDFIPYKYGGYSFTAHADINAMLRSGILSEAGVQYSKKDTISYFSQIKEKDKALITSVVSEYGKMSNKALLRHTYLNFPFYAIRSDIAQDMLPGKLYQRIENAVPTVHGIIMFTIGYEGISLEKYLLKLIENGVKLLVDVRRNPLSMKFGFSKSLLQRYCHCVGIDYIHLPEVGIASEYRRNLESKEDYEHLFAFYRETTLNETRQTQIQILELLKKYQRIALTCFEADACRCHRSHLAEAIKNLPDFEYSVKHL</sequence>
<dbReference type="EMBL" id="FONA01000013">
    <property type="protein sequence ID" value="SFE55913.1"/>
    <property type="molecule type" value="Genomic_DNA"/>
</dbReference>
<name>A0A1I2BKX4_9BACT</name>
<dbReference type="STRING" id="385682.SAMN05444380_11368"/>
<dbReference type="Proteomes" id="UP000181976">
    <property type="component" value="Unassembled WGS sequence"/>
</dbReference>
<accession>A0A1I2BKX4</accession>
<proteinExistence type="predicted"/>
<dbReference type="PANTHER" id="PTHR39337">
    <property type="entry name" value="BLR5642 PROTEIN"/>
    <property type="match status" value="1"/>
</dbReference>
<dbReference type="Pfam" id="PF04343">
    <property type="entry name" value="DUF488"/>
    <property type="match status" value="1"/>
</dbReference>
<protein>
    <submittedName>
        <fullName evidence="1">Uncharacterized conserved protein, DUF488 family</fullName>
    </submittedName>
</protein>
<evidence type="ECO:0000313" key="2">
    <source>
        <dbReference type="Proteomes" id="UP000181976"/>
    </source>
</evidence>
<dbReference type="InParanoid" id="A0A1I2BKX4"/>
<dbReference type="eggNOG" id="COG5483">
    <property type="taxonomic scope" value="Bacteria"/>
</dbReference>
<gene>
    <name evidence="1" type="ORF">SAMN05444380_11368</name>
</gene>
<organism evidence="1 2">
    <name type="scientific">Thermophagus xiamenensis</name>
    <dbReference type="NCBI Taxonomy" id="385682"/>
    <lineage>
        <taxon>Bacteria</taxon>
        <taxon>Pseudomonadati</taxon>
        <taxon>Bacteroidota</taxon>
        <taxon>Bacteroidia</taxon>
        <taxon>Marinilabiliales</taxon>
        <taxon>Marinilabiliaceae</taxon>
        <taxon>Thermophagus</taxon>
    </lineage>
</organism>